<gene>
    <name evidence="1" type="ORF">LEP1GSC036_0001</name>
</gene>
<comment type="caution">
    <text evidence="1">The sequence shown here is derived from an EMBL/GenBank/DDBJ whole genome shotgun (WGS) entry which is preliminary data.</text>
</comment>
<sequence>MIWPEFLDSSGKVIRDRNNSVEISGQAYMWILVPEMRKFHRERIQIGTKGFAMEGNRKTAEYEVIEIIGLLENPDSDAKR</sequence>
<evidence type="ECO:0000313" key="1">
    <source>
        <dbReference type="EMBL" id="EKR64109.1"/>
    </source>
</evidence>
<protein>
    <submittedName>
        <fullName evidence="1">Uncharacterized protein</fullName>
    </submittedName>
</protein>
<accession>A0A828Z296</accession>
<proteinExistence type="predicted"/>
<dbReference type="Proteomes" id="UP000001338">
    <property type="component" value="Unassembled WGS sequence"/>
</dbReference>
<reference evidence="1 2" key="1">
    <citation type="submission" date="2012-10" db="EMBL/GenBank/DDBJ databases">
        <authorList>
            <person name="Harkins D.M."/>
            <person name="Durkin A.S."/>
            <person name="Brinkac L.M."/>
            <person name="Haft D.H."/>
            <person name="Selengut J.D."/>
            <person name="Sanka R."/>
            <person name="DePew J."/>
            <person name="Purushe J."/>
            <person name="Whelen A.C."/>
            <person name="Vinetz J.M."/>
            <person name="Sutton G.G."/>
            <person name="Nierman W.C."/>
            <person name="Fouts D.E."/>
        </authorList>
    </citation>
    <scope>NUCLEOTIDE SEQUENCE [LARGE SCALE GENOMIC DNA]</scope>
    <source>
        <strain evidence="1 2">2006001853</strain>
    </source>
</reference>
<dbReference type="AlphaFoldDB" id="A0A828Z296"/>
<evidence type="ECO:0000313" key="2">
    <source>
        <dbReference type="Proteomes" id="UP000001338"/>
    </source>
</evidence>
<name>A0A828Z296_9LEPT</name>
<organism evidence="1 2">
    <name type="scientific">Leptospira weilii str. 2006001853</name>
    <dbReference type="NCBI Taxonomy" id="1001589"/>
    <lineage>
        <taxon>Bacteria</taxon>
        <taxon>Pseudomonadati</taxon>
        <taxon>Spirochaetota</taxon>
        <taxon>Spirochaetia</taxon>
        <taxon>Leptospirales</taxon>
        <taxon>Leptospiraceae</taxon>
        <taxon>Leptospira</taxon>
    </lineage>
</organism>
<dbReference type="EMBL" id="AFLV02000051">
    <property type="protein sequence ID" value="EKR64109.1"/>
    <property type="molecule type" value="Genomic_DNA"/>
</dbReference>